<dbReference type="GO" id="GO:0016787">
    <property type="term" value="F:hydrolase activity"/>
    <property type="evidence" value="ECO:0007669"/>
    <property type="project" value="UniProtKB-KW"/>
</dbReference>
<dbReference type="PANTHER" id="PTHR31084:SF19">
    <property type="entry name" value="GLYCOSYL HYDROLASE FAMILY 95 N-TERMINAL DOMAIN-CONTAINING PROTEIN"/>
    <property type="match status" value="1"/>
</dbReference>
<keyword evidence="1" id="KW-0732">Signal</keyword>
<dbReference type="PANTHER" id="PTHR31084">
    <property type="entry name" value="ALPHA-L-FUCOSIDASE 2"/>
    <property type="match status" value="1"/>
</dbReference>
<dbReference type="Proteomes" id="UP001528411">
    <property type="component" value="Unassembled WGS sequence"/>
</dbReference>
<dbReference type="InterPro" id="IPR012341">
    <property type="entry name" value="6hp_glycosidase-like_sf"/>
</dbReference>
<evidence type="ECO:0000259" key="3">
    <source>
        <dbReference type="Pfam" id="PF22124"/>
    </source>
</evidence>
<comment type="caution">
    <text evidence="4">The sequence shown here is derived from an EMBL/GenBank/DDBJ whole genome shotgun (WGS) entry which is preliminary data.</text>
</comment>
<feature type="chain" id="PRO_5045292673" evidence="1">
    <location>
        <begin position="19"/>
        <end position="596"/>
    </location>
</feature>
<dbReference type="InterPro" id="IPR027414">
    <property type="entry name" value="GH95_N_dom"/>
</dbReference>
<dbReference type="InterPro" id="IPR008928">
    <property type="entry name" value="6-hairpin_glycosidase_sf"/>
</dbReference>
<feature type="domain" description="Glycosyl hydrolase family 95 catalytic" evidence="3">
    <location>
        <begin position="289"/>
        <end position="594"/>
    </location>
</feature>
<name>A0ABT5FBR4_9GAMM</name>
<reference evidence="4 5" key="1">
    <citation type="submission" date="2023-01" db="EMBL/GenBank/DDBJ databases">
        <title>Psychrosphaera sp. nov., isolated from marine algae.</title>
        <authorList>
            <person name="Bayburt H."/>
            <person name="Choi B.J."/>
            <person name="Kim J.M."/>
            <person name="Choi D.G."/>
            <person name="Jeon C.O."/>
        </authorList>
    </citation>
    <scope>NUCLEOTIDE SEQUENCE [LARGE SCALE GENOMIC DNA]</scope>
    <source>
        <strain evidence="4 5">G1-22</strain>
    </source>
</reference>
<dbReference type="InterPro" id="IPR054363">
    <property type="entry name" value="GH95_cat"/>
</dbReference>
<protein>
    <submittedName>
        <fullName evidence="4">Glycoside hydrolase family 95 protein</fullName>
    </submittedName>
</protein>
<proteinExistence type="predicted"/>
<keyword evidence="4" id="KW-0378">Hydrolase</keyword>
<dbReference type="Pfam" id="PF22124">
    <property type="entry name" value="Glyco_hydro_95_cat"/>
    <property type="match status" value="1"/>
</dbReference>
<accession>A0ABT5FBR4</accession>
<dbReference type="SUPFAM" id="SSF48208">
    <property type="entry name" value="Six-hairpin glycosidases"/>
    <property type="match status" value="1"/>
</dbReference>
<evidence type="ECO:0000313" key="5">
    <source>
        <dbReference type="Proteomes" id="UP001528411"/>
    </source>
</evidence>
<sequence>MKQLLLILSIFYAAAAFAEPAKNFDGSWYDKPAKGWEREALPIGNGYMGAMIFGKVGTEVIQFNEKTLWDGGKGMWADYQGGNYQGRAKYLKEVQSLFKAGKDQQASKLASKKLVGNQRAYGAYQNFGSLIIKTGHDQVTDYRRSLDFKKAEALVSYKDDNVIFTRTHFASYPDRLLVHRFEASQNASINLDIDFKSAQQLTKTKTIAGGFSYEGNVHGNKMKWQMRLIAVNNGGSRELVNGRIIIKGADSVVLYQVAATEYKQSYPEYKGTDYLAITEKAITKAVEKGYDNIRESHRTDHQTLYNRVKLNIAGKDNFTTPTNERIQNYKESRDDRGLEILLFNFGRYMMIASSRPGSLPANLQGVWNNSNNPQWTSDYHANINLQMNYWMAETTNLAETVTPLIEFIDSLREPGRVTAKEYYDAEGWVAHTMINTFGFTAPGWKFNWGYAPNAAAWLSRHTWEHYNFGRDKTYLQNTAYPILKEAVLFWEQYLTVDDDGTLVSSPSFSPEHGPITVGSTMDQQVAYDILSICIEAAEILEVDADKVTLWRNMRSRLSPLKIGKHGQLQEWKEDLDDPQDTHRHVNHLYGLHLGDK</sequence>
<dbReference type="Pfam" id="PF14498">
    <property type="entry name" value="Glyco_hyd_65N_2"/>
    <property type="match status" value="1"/>
</dbReference>
<keyword evidence="5" id="KW-1185">Reference proteome</keyword>
<feature type="signal peptide" evidence="1">
    <location>
        <begin position="1"/>
        <end position="18"/>
    </location>
</feature>
<organism evidence="4 5">
    <name type="scientific">Psychrosphaera algicola</name>
    <dbReference type="NCBI Taxonomy" id="3023714"/>
    <lineage>
        <taxon>Bacteria</taxon>
        <taxon>Pseudomonadati</taxon>
        <taxon>Pseudomonadota</taxon>
        <taxon>Gammaproteobacteria</taxon>
        <taxon>Alteromonadales</taxon>
        <taxon>Pseudoalteromonadaceae</taxon>
        <taxon>Psychrosphaera</taxon>
    </lineage>
</organism>
<feature type="domain" description="Glycosyl hydrolase family 95 N-terminal" evidence="2">
    <location>
        <begin position="28"/>
        <end position="264"/>
    </location>
</feature>
<dbReference type="EMBL" id="JAQOMS010000002">
    <property type="protein sequence ID" value="MDC2888991.1"/>
    <property type="molecule type" value="Genomic_DNA"/>
</dbReference>
<dbReference type="Gene3D" id="1.50.10.10">
    <property type="match status" value="1"/>
</dbReference>
<evidence type="ECO:0000256" key="1">
    <source>
        <dbReference type="SAM" id="SignalP"/>
    </source>
</evidence>
<evidence type="ECO:0000313" key="4">
    <source>
        <dbReference type="EMBL" id="MDC2888991.1"/>
    </source>
</evidence>
<gene>
    <name evidence="4" type="ORF">PN838_09690</name>
</gene>
<evidence type="ECO:0000259" key="2">
    <source>
        <dbReference type="Pfam" id="PF14498"/>
    </source>
</evidence>